<evidence type="ECO:0000256" key="2">
    <source>
        <dbReference type="ARBA" id="ARBA00010072"/>
    </source>
</evidence>
<name>A0A348HHW4_9GAMM</name>
<feature type="transmembrane region" description="Helical" evidence="9">
    <location>
        <begin position="264"/>
        <end position="283"/>
    </location>
</feature>
<evidence type="ECO:0000256" key="9">
    <source>
        <dbReference type="RuleBase" id="RU363032"/>
    </source>
</evidence>
<keyword evidence="12" id="KW-1185">Reference proteome</keyword>
<protein>
    <submittedName>
        <fullName evidence="11">ABC-type amino acid transport system, permease</fullName>
    </submittedName>
</protein>
<keyword evidence="8 9" id="KW-0472">Membrane</keyword>
<dbReference type="EMBL" id="AP018933">
    <property type="protein sequence ID" value="BBG31216.1"/>
    <property type="molecule type" value="Genomic_DNA"/>
</dbReference>
<feature type="transmembrane region" description="Helical" evidence="9">
    <location>
        <begin position="222"/>
        <end position="244"/>
    </location>
</feature>
<dbReference type="Gene3D" id="1.10.3720.10">
    <property type="entry name" value="MetI-like"/>
    <property type="match status" value="1"/>
</dbReference>
<feature type="transmembrane region" description="Helical" evidence="9">
    <location>
        <begin position="332"/>
        <end position="353"/>
    </location>
</feature>
<keyword evidence="5 9" id="KW-0812">Transmembrane</keyword>
<dbReference type="InterPro" id="IPR035906">
    <property type="entry name" value="MetI-like_sf"/>
</dbReference>
<evidence type="ECO:0000256" key="5">
    <source>
        <dbReference type="ARBA" id="ARBA00022692"/>
    </source>
</evidence>
<keyword evidence="6" id="KW-0029">Amino-acid transport</keyword>
<dbReference type="InterPro" id="IPR000515">
    <property type="entry name" value="MetI-like"/>
</dbReference>
<evidence type="ECO:0000256" key="4">
    <source>
        <dbReference type="ARBA" id="ARBA00022475"/>
    </source>
</evidence>
<dbReference type="PANTHER" id="PTHR30614:SF37">
    <property type="entry name" value="AMINO-ACID ABC TRANSPORTER PERMEASE PROTEIN YHDX-RELATED"/>
    <property type="match status" value="1"/>
</dbReference>
<keyword evidence="4" id="KW-1003">Cell membrane</keyword>
<dbReference type="NCBIfam" id="TIGR01726">
    <property type="entry name" value="HEQRo_perm_3TM"/>
    <property type="match status" value="1"/>
</dbReference>
<keyword evidence="3 9" id="KW-0813">Transport</keyword>
<dbReference type="KEGG" id="zpl:ZBT109_2486"/>
<feature type="transmembrane region" description="Helical" evidence="9">
    <location>
        <begin position="21"/>
        <end position="42"/>
    </location>
</feature>
<gene>
    <name evidence="11" type="ORF">ZBT109_2486</name>
</gene>
<feature type="domain" description="ABC transmembrane type-1" evidence="10">
    <location>
        <begin position="91"/>
        <end position="384"/>
    </location>
</feature>
<organism evidence="11 12">
    <name type="scientific">Zymobacter palmae</name>
    <dbReference type="NCBI Taxonomy" id="33074"/>
    <lineage>
        <taxon>Bacteria</taxon>
        <taxon>Pseudomonadati</taxon>
        <taxon>Pseudomonadota</taxon>
        <taxon>Gammaproteobacteria</taxon>
        <taxon>Oceanospirillales</taxon>
        <taxon>Halomonadaceae</taxon>
        <taxon>Zymobacter group</taxon>
        <taxon>Zymobacter</taxon>
    </lineage>
</organism>
<dbReference type="PANTHER" id="PTHR30614">
    <property type="entry name" value="MEMBRANE COMPONENT OF AMINO ACID ABC TRANSPORTER"/>
    <property type="match status" value="1"/>
</dbReference>
<sequence>MLRPSTTIPPREHGPLWRDPRVRAFVLQAVMLLVAVVLVILLTNNTLSNLAAQGVTTGFNYLSQRSGFGISQTLVEYSANSTYADAFTVGLLNTLLVAGLSIVTCTLLGLLVGMARLSSNWLLSRCATVYIEIFRNIPMLLQLLFWSALMMSVLPEFKKSYSLWGVAFLNKKGLVLPWVEFSSSTWPLWLALALGLVAMLVMRNINQYRVRRGKDGWPVRWLTLALIVLPPLVTFFCSSIHASLSLPKLTAFSSRGGIHLIPELVVLWLTLTLYAAAFVAEAVRSGLASVPNGQREAATSLCLPGGLTMRKIVLPQAMRVIIPQLASQYLNVIKNSSLGIAIGYPDLFAVYGITTLNQTGQALEIMATTMAVYLALSLLVSLLMNLINARMALKER</sequence>
<evidence type="ECO:0000256" key="1">
    <source>
        <dbReference type="ARBA" id="ARBA00004429"/>
    </source>
</evidence>
<evidence type="ECO:0000313" key="12">
    <source>
        <dbReference type="Proteomes" id="UP000267342"/>
    </source>
</evidence>
<dbReference type="Pfam" id="PF00528">
    <property type="entry name" value="BPD_transp_1"/>
    <property type="match status" value="1"/>
</dbReference>
<dbReference type="AlphaFoldDB" id="A0A348HHW4"/>
<dbReference type="PROSITE" id="PS50928">
    <property type="entry name" value="ABC_TM1"/>
    <property type="match status" value="1"/>
</dbReference>
<dbReference type="GO" id="GO:0022857">
    <property type="term" value="F:transmembrane transporter activity"/>
    <property type="evidence" value="ECO:0007669"/>
    <property type="project" value="InterPro"/>
</dbReference>
<comment type="similarity">
    <text evidence="2">Belongs to the binding-protein-dependent transport system permease family. HisMQ subfamily.</text>
</comment>
<evidence type="ECO:0000313" key="11">
    <source>
        <dbReference type="EMBL" id="BBG31216.1"/>
    </source>
</evidence>
<keyword evidence="7 9" id="KW-1133">Transmembrane helix</keyword>
<evidence type="ECO:0000256" key="7">
    <source>
        <dbReference type="ARBA" id="ARBA00022989"/>
    </source>
</evidence>
<reference evidence="11 12" key="1">
    <citation type="submission" date="2018-09" db="EMBL/GenBank/DDBJ databases">
        <title>Zymobacter palmae IAM14233 (=T109) whole genome analysis.</title>
        <authorList>
            <person name="Yanase H."/>
        </authorList>
    </citation>
    <scope>NUCLEOTIDE SEQUENCE [LARGE SCALE GENOMIC DNA]</scope>
    <source>
        <strain evidence="11 12">IAM14233</strain>
    </source>
</reference>
<feature type="transmembrane region" description="Helical" evidence="9">
    <location>
        <begin position="91"/>
        <end position="112"/>
    </location>
</feature>
<dbReference type="InterPro" id="IPR043429">
    <property type="entry name" value="ArtM/GltK/GlnP/TcyL/YhdX-like"/>
</dbReference>
<dbReference type="GO" id="GO:0006865">
    <property type="term" value="P:amino acid transport"/>
    <property type="evidence" value="ECO:0007669"/>
    <property type="project" value="UniProtKB-KW"/>
</dbReference>
<dbReference type="SUPFAM" id="SSF161098">
    <property type="entry name" value="MetI-like"/>
    <property type="match status" value="1"/>
</dbReference>
<feature type="transmembrane region" description="Helical" evidence="9">
    <location>
        <begin position="365"/>
        <end position="387"/>
    </location>
</feature>
<dbReference type="RefSeq" id="WP_027705190.1">
    <property type="nucleotide sequence ID" value="NZ_AP018933.1"/>
</dbReference>
<evidence type="ECO:0000256" key="3">
    <source>
        <dbReference type="ARBA" id="ARBA00022448"/>
    </source>
</evidence>
<accession>A0A348HHW4</accession>
<evidence type="ECO:0000256" key="6">
    <source>
        <dbReference type="ARBA" id="ARBA00022970"/>
    </source>
</evidence>
<dbReference type="OrthoDB" id="9808531at2"/>
<evidence type="ECO:0000259" key="10">
    <source>
        <dbReference type="PROSITE" id="PS50928"/>
    </source>
</evidence>
<proteinExistence type="inferred from homology"/>
<feature type="transmembrane region" description="Helical" evidence="9">
    <location>
        <begin position="133"/>
        <end position="154"/>
    </location>
</feature>
<dbReference type="GO" id="GO:0043190">
    <property type="term" value="C:ATP-binding cassette (ABC) transporter complex"/>
    <property type="evidence" value="ECO:0007669"/>
    <property type="project" value="InterPro"/>
</dbReference>
<dbReference type="InterPro" id="IPR010065">
    <property type="entry name" value="AA_ABC_transptr_permease_3TM"/>
</dbReference>
<dbReference type="Proteomes" id="UP000267342">
    <property type="component" value="Chromosome"/>
</dbReference>
<dbReference type="CDD" id="cd06261">
    <property type="entry name" value="TM_PBP2"/>
    <property type="match status" value="2"/>
</dbReference>
<comment type="subcellular location">
    <subcellularLocation>
        <location evidence="1">Cell inner membrane</location>
        <topology evidence="1">Multi-pass membrane protein</topology>
    </subcellularLocation>
    <subcellularLocation>
        <location evidence="9">Cell membrane</location>
        <topology evidence="9">Multi-pass membrane protein</topology>
    </subcellularLocation>
</comment>
<feature type="transmembrane region" description="Helical" evidence="9">
    <location>
        <begin position="186"/>
        <end position="202"/>
    </location>
</feature>
<evidence type="ECO:0000256" key="8">
    <source>
        <dbReference type="ARBA" id="ARBA00023136"/>
    </source>
</evidence>
<dbReference type="STRING" id="1123510.GCA_000620025_02101"/>